<dbReference type="AlphaFoldDB" id="A0A401S901"/>
<dbReference type="OMA" id="EEALCEM"/>
<dbReference type="Gene3D" id="1.25.40.20">
    <property type="entry name" value="Ankyrin repeat-containing domain"/>
    <property type="match status" value="2"/>
</dbReference>
<feature type="region of interest" description="Disordered" evidence="5">
    <location>
        <begin position="361"/>
        <end position="389"/>
    </location>
</feature>
<evidence type="ECO:0000256" key="5">
    <source>
        <dbReference type="SAM" id="MobiDB-lite"/>
    </source>
</evidence>
<dbReference type="Pfam" id="PF00023">
    <property type="entry name" value="Ank"/>
    <property type="match status" value="1"/>
</dbReference>
<dbReference type="PROSITE" id="PS50088">
    <property type="entry name" value="ANK_REPEAT"/>
    <property type="match status" value="5"/>
</dbReference>
<feature type="repeat" description="ANK" evidence="3">
    <location>
        <begin position="55"/>
        <end position="87"/>
    </location>
</feature>
<feature type="repeat" description="ANK" evidence="3">
    <location>
        <begin position="121"/>
        <end position="153"/>
    </location>
</feature>
<dbReference type="InterPro" id="IPR002110">
    <property type="entry name" value="Ankyrin_rpt"/>
</dbReference>
<feature type="repeat" description="ANK" evidence="3">
    <location>
        <begin position="187"/>
        <end position="219"/>
    </location>
</feature>
<comment type="caution">
    <text evidence="6">The sequence shown here is derived from an EMBL/GenBank/DDBJ whole genome shotgun (WGS) entry which is preliminary data.</text>
</comment>
<name>A0A401S901_CHIPU</name>
<feature type="compositionally biased region" description="Polar residues" evidence="5">
    <location>
        <begin position="380"/>
        <end position="389"/>
    </location>
</feature>
<protein>
    <submittedName>
        <fullName evidence="6">Uncharacterized protein</fullName>
    </submittedName>
</protein>
<feature type="coiled-coil region" evidence="4">
    <location>
        <begin position="455"/>
        <end position="482"/>
    </location>
</feature>
<gene>
    <name evidence="6" type="ORF">chiPu_0005293</name>
</gene>
<dbReference type="PANTHER" id="PTHR24129">
    <property type="entry name" value="ANKYCORBIN"/>
    <property type="match status" value="1"/>
</dbReference>
<dbReference type="PRINTS" id="PR01415">
    <property type="entry name" value="ANKYRIN"/>
</dbReference>
<dbReference type="SMART" id="SM00248">
    <property type="entry name" value="ANK"/>
    <property type="match status" value="7"/>
</dbReference>
<accession>A0A401S901</accession>
<evidence type="ECO:0000256" key="3">
    <source>
        <dbReference type="PROSITE-ProRule" id="PRU00023"/>
    </source>
</evidence>
<evidence type="ECO:0000256" key="1">
    <source>
        <dbReference type="ARBA" id="ARBA00022737"/>
    </source>
</evidence>
<dbReference type="InterPro" id="IPR042420">
    <property type="entry name" value="RAI14/UACA"/>
</dbReference>
<dbReference type="OrthoDB" id="194358at2759"/>
<feature type="compositionally biased region" description="Basic and acidic residues" evidence="5">
    <location>
        <begin position="313"/>
        <end position="330"/>
    </location>
</feature>
<dbReference type="Pfam" id="PF12796">
    <property type="entry name" value="Ank_2"/>
    <property type="match status" value="1"/>
</dbReference>
<feature type="compositionally biased region" description="Basic and acidic residues" evidence="5">
    <location>
        <begin position="497"/>
        <end position="513"/>
    </location>
</feature>
<dbReference type="Pfam" id="PF13637">
    <property type="entry name" value="Ank_4"/>
    <property type="match status" value="1"/>
</dbReference>
<evidence type="ECO:0000313" key="6">
    <source>
        <dbReference type="EMBL" id="GCC26873.1"/>
    </source>
</evidence>
<feature type="coiled-coil region" evidence="4">
    <location>
        <begin position="853"/>
        <end position="1005"/>
    </location>
</feature>
<feature type="region of interest" description="Disordered" evidence="5">
    <location>
        <begin position="271"/>
        <end position="330"/>
    </location>
</feature>
<organism evidence="6 7">
    <name type="scientific">Chiloscyllium punctatum</name>
    <name type="common">Brownbanded bambooshark</name>
    <name type="synonym">Hemiscyllium punctatum</name>
    <dbReference type="NCBI Taxonomy" id="137246"/>
    <lineage>
        <taxon>Eukaryota</taxon>
        <taxon>Metazoa</taxon>
        <taxon>Chordata</taxon>
        <taxon>Craniata</taxon>
        <taxon>Vertebrata</taxon>
        <taxon>Chondrichthyes</taxon>
        <taxon>Elasmobranchii</taxon>
        <taxon>Galeomorphii</taxon>
        <taxon>Galeoidea</taxon>
        <taxon>Orectolobiformes</taxon>
        <taxon>Hemiscylliidae</taxon>
        <taxon>Chiloscyllium</taxon>
    </lineage>
</organism>
<dbReference type="Proteomes" id="UP000287033">
    <property type="component" value="Unassembled WGS sequence"/>
</dbReference>
<dbReference type="PANTHER" id="PTHR24129:SF0">
    <property type="entry name" value="ANKYCORBIN"/>
    <property type="match status" value="1"/>
</dbReference>
<evidence type="ECO:0000313" key="7">
    <source>
        <dbReference type="Proteomes" id="UP000287033"/>
    </source>
</evidence>
<evidence type="ECO:0000256" key="2">
    <source>
        <dbReference type="ARBA" id="ARBA00023054"/>
    </source>
</evidence>
<dbReference type="EMBL" id="BEZZ01000141">
    <property type="protein sequence ID" value="GCC26873.1"/>
    <property type="molecule type" value="Genomic_DNA"/>
</dbReference>
<feature type="repeat" description="ANK" evidence="3">
    <location>
        <begin position="88"/>
        <end position="120"/>
    </location>
</feature>
<dbReference type="InterPro" id="IPR036770">
    <property type="entry name" value="Ankyrin_rpt-contain_sf"/>
</dbReference>
<evidence type="ECO:0000256" key="4">
    <source>
        <dbReference type="SAM" id="Coils"/>
    </source>
</evidence>
<reference evidence="6 7" key="1">
    <citation type="journal article" date="2018" name="Nat. Ecol. Evol.">
        <title>Shark genomes provide insights into elasmobranch evolution and the origin of vertebrates.</title>
        <authorList>
            <person name="Hara Y"/>
            <person name="Yamaguchi K"/>
            <person name="Onimaru K"/>
            <person name="Kadota M"/>
            <person name="Koyanagi M"/>
            <person name="Keeley SD"/>
            <person name="Tatsumi K"/>
            <person name="Tanaka K"/>
            <person name="Motone F"/>
            <person name="Kageyama Y"/>
            <person name="Nozu R"/>
            <person name="Adachi N"/>
            <person name="Nishimura O"/>
            <person name="Nakagawa R"/>
            <person name="Tanegashima C"/>
            <person name="Kiyatake I"/>
            <person name="Matsumoto R"/>
            <person name="Murakumo K"/>
            <person name="Nishida K"/>
            <person name="Terakita A"/>
            <person name="Kuratani S"/>
            <person name="Sato K"/>
            <person name="Hyodo S Kuraku.S."/>
        </authorList>
    </citation>
    <scope>NUCLEOTIDE SEQUENCE [LARGE SCALE GENOMIC DNA]</scope>
</reference>
<dbReference type="GO" id="GO:0003779">
    <property type="term" value="F:actin binding"/>
    <property type="evidence" value="ECO:0007669"/>
    <property type="project" value="InterPro"/>
</dbReference>
<dbReference type="STRING" id="137246.A0A401S901"/>
<dbReference type="SUPFAM" id="SSF48403">
    <property type="entry name" value="Ankyrin repeat"/>
    <property type="match status" value="1"/>
</dbReference>
<feature type="region of interest" description="Disordered" evidence="5">
    <location>
        <begin position="492"/>
        <end position="513"/>
    </location>
</feature>
<dbReference type="PROSITE" id="PS50297">
    <property type="entry name" value="ANK_REP_REGION"/>
    <property type="match status" value="4"/>
</dbReference>
<keyword evidence="2 4" id="KW-0175">Coiled coil</keyword>
<keyword evidence="3" id="KW-0040">ANK repeat</keyword>
<feature type="coiled-coil region" evidence="4">
    <location>
        <begin position="548"/>
        <end position="793"/>
    </location>
</feature>
<sequence>METKVKFEDLDFYREAHEWNKNDDRLLQAVEHGDTEKVSALLGKKGISPTKLDSEGKSAFHLAASKGQLECLGMMLSHGVDLTIPDGSGYNALHLASKNSHQECVRKILQYKCPVECIDSNGKTALHHAAASGSISIVQLLCEHKCSINVKDTEGFTPLIQAAQNNHAEVCHYLIDQGAEIDARDKNGRTAVMLACEQGSGNTVEMLVKRGANLKLVDALGHDALHYYKLSGNADILNFLQATLKVSEDTDMKSAQTSKQLDPAIKIFADRSGTPKKRKAPPPPPSSALQGPQPNEVPFPESRRPCSSGCEPSKVEETSIKDRENSEEMRKLQAEKANLLEVIQNLNLQLRDKNFQEAQQNSLKKRDCRNSEEVPLDTIGSGSKTSETSLVEEPDQIMALQSQIASLAVQNKELWGILQGKHSQDIVTSTLPRDEQSRQNLETSFDLNFNSEDSQSTLKADYIQLKELYKNAEAEITNLRAEMFSNLSNSSLQTETFEERNSNTGEKDVSDQETQHALAMGLLTELSEENNQTSGEINENGYCLEEKLRETQSKYDEALKELSSLRAQVQQDSCCKEEHIPLPNLEELTQTYEDEIEELKQRLKRALEDEDKASSNLREMEELLEIKDKILAKCMSVDECEELKNSQSLLLENINQEKALLIEKYEEAQEEIKKLEEKLNDQTLSERDNYLQEMVTALNRTVDELNTQVTEITQQYNEAKCELKQLKNKKTEVASKHINSNYIHKEQHEQLVQVLNDSVDELKEKLSEMEMKVKEAEQDNTMLQRELEHQNQTSVPLSEHNQIKMTLENTIKTLNGKMCQMEQELEQKEIELNILQGSLATKTAAVQEAMVPKSEHEKLKVSLEADSNRLNAKINDLLKEQEKASAEVAQARKDHLLAKSEHDAAQAQLGAKEQEIKRLRVRSHDMQQTVEELQKQIKESLKLEEDKDKKNSELSKEVSKLKEALNSLSQISFTASTLKRQNQQLETLQQQVKNLQHQLSDANQRHHEVVSVYRMHLLYAVQGQMDEDVQKALKQILTMCKSQPQMK</sequence>
<keyword evidence="7" id="KW-1185">Reference proteome</keyword>
<feature type="repeat" description="ANK" evidence="3">
    <location>
        <begin position="154"/>
        <end position="186"/>
    </location>
</feature>
<keyword evidence="1" id="KW-0677">Repeat</keyword>
<proteinExistence type="predicted"/>